<reference evidence="4 5" key="1">
    <citation type="journal article" date="2015" name="Microbes Environ.">
        <title>Distribution and evolution of nitrogen fixation genes in the phylum bacteroidetes.</title>
        <authorList>
            <person name="Inoue J."/>
            <person name="Oshima K."/>
            <person name="Suda W."/>
            <person name="Sakamoto M."/>
            <person name="Iino T."/>
            <person name="Noda S."/>
            <person name="Hongoh Y."/>
            <person name="Hattori M."/>
            <person name="Ohkuma M."/>
        </authorList>
    </citation>
    <scope>NUCLEOTIDE SEQUENCE [LARGE SCALE GENOMIC DNA]</scope>
    <source>
        <strain evidence="4 5">JCM 15093</strain>
    </source>
</reference>
<evidence type="ECO:0000259" key="3">
    <source>
        <dbReference type="PROSITE" id="PS51459"/>
    </source>
</evidence>
<accession>A0A069D5B1</accession>
<protein>
    <submittedName>
        <fullName evidence="4">Huntingtin interacting protein E-like protein</fullName>
    </submittedName>
</protein>
<gene>
    <name evidence="4" type="ORF">JCM15093_2779</name>
</gene>
<dbReference type="SUPFAM" id="SSF140931">
    <property type="entry name" value="Fic-like"/>
    <property type="match status" value="1"/>
</dbReference>
<dbReference type="eggNOG" id="COG3177">
    <property type="taxonomic scope" value="Bacteria"/>
</dbReference>
<dbReference type="RefSeq" id="WP_024997176.1">
    <property type="nucleotide sequence ID" value="NZ_ATZI01000015.1"/>
</dbReference>
<evidence type="ECO:0000313" key="4">
    <source>
        <dbReference type="EMBL" id="GAK37525.1"/>
    </source>
</evidence>
<feature type="domain" description="Fido" evidence="3">
    <location>
        <begin position="99"/>
        <end position="236"/>
    </location>
</feature>
<evidence type="ECO:0000256" key="1">
    <source>
        <dbReference type="PIRSR" id="PIRSR640198-2"/>
    </source>
</evidence>
<evidence type="ECO:0000313" key="5">
    <source>
        <dbReference type="Proteomes" id="UP000027601"/>
    </source>
</evidence>
<dbReference type="OrthoDB" id="9814400at2"/>
<proteinExistence type="predicted"/>
<keyword evidence="5" id="KW-1185">Reference proteome</keyword>
<keyword evidence="1" id="KW-0067">ATP-binding</keyword>
<comment type="caution">
    <text evidence="4">The sequence shown here is derived from an EMBL/GenBank/DDBJ whole genome shotgun (WGS) entry which is preliminary data.</text>
</comment>
<dbReference type="EMBL" id="BAJS01000022">
    <property type="protein sequence ID" value="GAK37525.1"/>
    <property type="molecule type" value="Genomic_DNA"/>
</dbReference>
<organism evidence="4 5">
    <name type="scientific">Bacteroides graminisolvens DSM 19988 = JCM 15093</name>
    <dbReference type="NCBI Taxonomy" id="1121097"/>
    <lineage>
        <taxon>Bacteria</taxon>
        <taxon>Pseudomonadati</taxon>
        <taxon>Bacteroidota</taxon>
        <taxon>Bacteroidia</taxon>
        <taxon>Bacteroidales</taxon>
        <taxon>Bacteroidaceae</taxon>
        <taxon>Bacteroides</taxon>
    </lineage>
</organism>
<evidence type="ECO:0000256" key="2">
    <source>
        <dbReference type="PIRSR" id="PIRSR640198-3"/>
    </source>
</evidence>
<feature type="binding site" evidence="1">
    <location>
        <begin position="181"/>
        <end position="188"/>
    </location>
    <ligand>
        <name>ATP</name>
        <dbReference type="ChEBI" id="CHEBI:30616"/>
    </ligand>
</feature>
<dbReference type="Pfam" id="PF02661">
    <property type="entry name" value="Fic"/>
    <property type="match status" value="1"/>
</dbReference>
<dbReference type="Proteomes" id="UP000027601">
    <property type="component" value="Unassembled WGS sequence"/>
</dbReference>
<dbReference type="STRING" id="1121097.GCA_000428125_02683"/>
<keyword evidence="1" id="KW-0547">Nucleotide-binding</keyword>
<dbReference type="PROSITE" id="PS51459">
    <property type="entry name" value="FIDO"/>
    <property type="match status" value="1"/>
</dbReference>
<dbReference type="InterPro" id="IPR036597">
    <property type="entry name" value="Fido-like_dom_sf"/>
</dbReference>
<name>A0A069D5B1_9BACE</name>
<dbReference type="GO" id="GO:0005524">
    <property type="term" value="F:ATP binding"/>
    <property type="evidence" value="ECO:0007669"/>
    <property type="project" value="UniProtKB-KW"/>
</dbReference>
<dbReference type="PANTHER" id="PTHR13504:SF38">
    <property type="entry name" value="FIDO DOMAIN-CONTAINING PROTEIN"/>
    <property type="match status" value="1"/>
</dbReference>
<dbReference type="Gene3D" id="1.10.3290.10">
    <property type="entry name" value="Fido-like domain"/>
    <property type="match status" value="1"/>
</dbReference>
<dbReference type="AlphaFoldDB" id="A0A069D5B1"/>
<dbReference type="InterPro" id="IPR040198">
    <property type="entry name" value="Fido_containing"/>
</dbReference>
<sequence>MGPVFNDEQRKKAIFILESPLAKLSELYSAEIKDLAVLWCYYSGKIEGNTYTYVETEALLKDGITSEKRYEDAKMLKNLYNTFTSELEYIHKFQNQEIINEATLFRIHQSISTGLVSNEESGSLRTRAVRISGTLYTPPKNQQEIKSKLNEILFQQEEYANPLERAVFLHCNLARLQPFIDGNKRTARMIESVVLMNAGIIPVYSAKDAAILKYRKALIAFYETEDYSSYADYFLDRQIERIKEIE</sequence>
<dbReference type="InterPro" id="IPR003812">
    <property type="entry name" value="Fido"/>
</dbReference>
<feature type="site" description="Important for autoinhibition of adenylyltransferase activity" evidence="2">
    <location>
        <position position="47"/>
    </location>
</feature>
<dbReference type="PANTHER" id="PTHR13504">
    <property type="entry name" value="FIDO DOMAIN-CONTAINING PROTEIN DDB_G0283145"/>
    <property type="match status" value="1"/>
</dbReference>